<dbReference type="InterPro" id="IPR019734">
    <property type="entry name" value="TPR_rpt"/>
</dbReference>
<proteinExistence type="predicted"/>
<keyword evidence="2" id="KW-0175">Coiled coil</keyword>
<dbReference type="SUPFAM" id="SSF48452">
    <property type="entry name" value="TPR-like"/>
    <property type="match status" value="1"/>
</dbReference>
<dbReference type="PANTHER" id="PTHR46492">
    <property type="entry name" value="DYNEIN ASSEMBLY FACTOR 4, AXONEMAL"/>
    <property type="match status" value="1"/>
</dbReference>
<keyword evidence="5" id="KW-1185">Reference proteome</keyword>
<keyword evidence="1" id="KW-0802">TPR repeat</keyword>
<dbReference type="GO" id="GO:0036159">
    <property type="term" value="P:inner dynein arm assembly"/>
    <property type="evidence" value="ECO:0007669"/>
    <property type="project" value="TreeGrafter"/>
</dbReference>
<dbReference type="AlphaFoldDB" id="A0A3M7SB75"/>
<dbReference type="PROSITE" id="PS50005">
    <property type="entry name" value="TPR"/>
    <property type="match status" value="2"/>
</dbReference>
<comment type="caution">
    <text evidence="4">The sequence shown here is derived from an EMBL/GenBank/DDBJ whole genome shotgun (WGS) entry which is preliminary data.</text>
</comment>
<feature type="domain" description="CS" evidence="3">
    <location>
        <begin position="3"/>
        <end position="87"/>
    </location>
</feature>
<dbReference type="Proteomes" id="UP000276133">
    <property type="component" value="Unassembled WGS sequence"/>
</dbReference>
<feature type="repeat" description="TPR" evidence="1">
    <location>
        <begin position="351"/>
        <end position="384"/>
    </location>
</feature>
<protein>
    <submittedName>
        <fullName evidence="4">Dyslexia susceptibility 1 candidate-like protein</fullName>
    </submittedName>
</protein>
<evidence type="ECO:0000256" key="1">
    <source>
        <dbReference type="PROSITE-ProRule" id="PRU00339"/>
    </source>
</evidence>
<reference evidence="4 5" key="1">
    <citation type="journal article" date="2018" name="Sci. Rep.">
        <title>Genomic signatures of local adaptation to the degree of environmental predictability in rotifers.</title>
        <authorList>
            <person name="Franch-Gras L."/>
            <person name="Hahn C."/>
            <person name="Garcia-Roger E.M."/>
            <person name="Carmona M.J."/>
            <person name="Serra M."/>
            <person name="Gomez A."/>
        </authorList>
    </citation>
    <scope>NUCLEOTIDE SEQUENCE [LARGE SCALE GENOMIC DNA]</scope>
    <source>
        <strain evidence="4">HYR1</strain>
    </source>
</reference>
<dbReference type="InterPro" id="IPR011990">
    <property type="entry name" value="TPR-like_helical_dom_sf"/>
</dbReference>
<dbReference type="SUPFAM" id="SSF49764">
    <property type="entry name" value="HSP20-like chaperones"/>
    <property type="match status" value="1"/>
</dbReference>
<evidence type="ECO:0000313" key="5">
    <source>
        <dbReference type="Proteomes" id="UP000276133"/>
    </source>
</evidence>
<dbReference type="InterPro" id="IPR052004">
    <property type="entry name" value="Dynein_assembly_factor_4"/>
</dbReference>
<gene>
    <name evidence="4" type="ORF">BpHYR1_024694</name>
</gene>
<name>A0A3M7SB75_BRAPC</name>
<dbReference type="InterPro" id="IPR008978">
    <property type="entry name" value="HSP20-like_chaperone"/>
</dbReference>
<evidence type="ECO:0000259" key="3">
    <source>
        <dbReference type="PROSITE" id="PS51203"/>
    </source>
</evidence>
<dbReference type="Pfam" id="PF04969">
    <property type="entry name" value="CS"/>
    <property type="match status" value="1"/>
</dbReference>
<feature type="repeat" description="TPR" evidence="1">
    <location>
        <begin position="275"/>
        <end position="308"/>
    </location>
</feature>
<evidence type="ECO:0000256" key="2">
    <source>
        <dbReference type="SAM" id="Coils"/>
    </source>
</evidence>
<sequence>MPIIVKDFTWTQSESMISINLPLKGTKANNVDILNSREYLKVSYPPFLFECWFNEMINDDNSIVVVKNGIISLQFCKVEEGLWPSLYHKDFDNKDLLKLVREEAIKYAGEKAERLLKEKVEQKEANKKLALKEQMKLEETERQRIESIKDSERKKATQDIESFKKLHKKPEKETGVLPLLEEPKNELVKAKNLTEPRKEIFEEPKIKTKEEISDFPGPRSSGSIQIRFTPRVFPTPSRESQNQLEREWLEKQAEARKLVELPDDLNDLSVNELNIDLLKEKASNYFKQENYQTAIGVYNHAIRLFPKEPSLYSNRAACHFKIRNLIKCVEDCTRALDLLTPPVPDNAPSRLKAHIRRGTTFCELELYAEGLLDYEAALKIEPDNSDLKQDTENIRKTILGLQPEDDNKVININ</sequence>
<accession>A0A3M7SB75</accession>
<dbReference type="GO" id="GO:0003341">
    <property type="term" value="P:cilium movement"/>
    <property type="evidence" value="ECO:0007669"/>
    <property type="project" value="TreeGrafter"/>
</dbReference>
<dbReference type="OrthoDB" id="348005at2759"/>
<dbReference type="STRING" id="10195.A0A3M7SB75"/>
<dbReference type="InterPro" id="IPR007052">
    <property type="entry name" value="CS_dom"/>
</dbReference>
<dbReference type="PROSITE" id="PS51203">
    <property type="entry name" value="CS"/>
    <property type="match status" value="1"/>
</dbReference>
<dbReference type="FunFam" id="1.25.40.10:FF:000176">
    <property type="entry name" value="dynein assembly factor 4, axonemal isoform X1"/>
    <property type="match status" value="1"/>
</dbReference>
<dbReference type="EMBL" id="REGN01001705">
    <property type="protein sequence ID" value="RNA33064.1"/>
    <property type="molecule type" value="Genomic_DNA"/>
</dbReference>
<dbReference type="GO" id="GO:0036158">
    <property type="term" value="P:outer dynein arm assembly"/>
    <property type="evidence" value="ECO:0007669"/>
    <property type="project" value="TreeGrafter"/>
</dbReference>
<organism evidence="4 5">
    <name type="scientific">Brachionus plicatilis</name>
    <name type="common">Marine rotifer</name>
    <name type="synonym">Brachionus muelleri</name>
    <dbReference type="NCBI Taxonomy" id="10195"/>
    <lineage>
        <taxon>Eukaryota</taxon>
        <taxon>Metazoa</taxon>
        <taxon>Spiralia</taxon>
        <taxon>Gnathifera</taxon>
        <taxon>Rotifera</taxon>
        <taxon>Eurotatoria</taxon>
        <taxon>Monogononta</taxon>
        <taxon>Pseudotrocha</taxon>
        <taxon>Ploima</taxon>
        <taxon>Brachionidae</taxon>
        <taxon>Brachionus</taxon>
    </lineage>
</organism>
<feature type="coiled-coil region" evidence="2">
    <location>
        <begin position="112"/>
        <end position="140"/>
    </location>
</feature>
<evidence type="ECO:0000313" key="4">
    <source>
        <dbReference type="EMBL" id="RNA33064.1"/>
    </source>
</evidence>
<dbReference type="SMART" id="SM00028">
    <property type="entry name" value="TPR"/>
    <property type="match status" value="3"/>
</dbReference>
<dbReference type="Gene3D" id="2.60.40.790">
    <property type="match status" value="1"/>
</dbReference>
<dbReference type="PANTHER" id="PTHR46492:SF1">
    <property type="entry name" value="DYNEIN AXONEMAL ASSEMBLY FACTOR 4"/>
    <property type="match status" value="1"/>
</dbReference>
<dbReference type="Gene3D" id="1.25.40.10">
    <property type="entry name" value="Tetratricopeptide repeat domain"/>
    <property type="match status" value="1"/>
</dbReference>